<dbReference type="OrthoDB" id="5294247at2"/>
<keyword evidence="3" id="KW-1185">Reference proteome</keyword>
<dbReference type="InterPro" id="IPR007607">
    <property type="entry name" value="BacA/B"/>
</dbReference>
<name>A0A656HDH0_THINJ</name>
<dbReference type="PANTHER" id="PTHR35024">
    <property type="entry name" value="HYPOTHETICAL CYTOSOLIC PROTEIN"/>
    <property type="match status" value="1"/>
</dbReference>
<evidence type="ECO:0000313" key="2">
    <source>
        <dbReference type="EMBL" id="EIJ34928.1"/>
    </source>
</evidence>
<reference evidence="3" key="1">
    <citation type="journal article" date="2011" name="Stand. Genomic Sci.">
        <title>Genome sequence of the filamentous, gliding Thiothrix nivea neotype strain (JP2(T)).</title>
        <authorList>
            <person name="Lapidus A."/>
            <person name="Nolan M."/>
            <person name="Lucas S."/>
            <person name="Glavina Del Rio T."/>
            <person name="Tice H."/>
            <person name="Cheng J.F."/>
            <person name="Tapia R."/>
            <person name="Han C."/>
            <person name="Goodwin L."/>
            <person name="Pitluck S."/>
            <person name="Liolios K."/>
            <person name="Pagani I."/>
            <person name="Ivanova N."/>
            <person name="Huntemann M."/>
            <person name="Mavromatis K."/>
            <person name="Mikhailova N."/>
            <person name="Pati A."/>
            <person name="Chen A."/>
            <person name="Palaniappan K."/>
            <person name="Land M."/>
            <person name="Brambilla E.M."/>
            <person name="Rohde M."/>
            <person name="Abt B."/>
            <person name="Verbarg S."/>
            <person name="Goker M."/>
            <person name="Bristow J."/>
            <person name="Eisen J.A."/>
            <person name="Markowitz V."/>
            <person name="Hugenholtz P."/>
            <person name="Kyrpides N.C."/>
            <person name="Klenk H.P."/>
            <person name="Woyke T."/>
        </authorList>
    </citation>
    <scope>NUCLEOTIDE SEQUENCE [LARGE SCALE GENOMIC DNA]</scope>
    <source>
        <strain evidence="3">ATCC 35100 / DSM 5205 / JP2</strain>
    </source>
</reference>
<protein>
    <recommendedName>
        <fullName evidence="4">Cell shape determination protein CcmA</fullName>
    </recommendedName>
</protein>
<dbReference type="Pfam" id="PF04519">
    <property type="entry name" value="Bactofilin"/>
    <property type="match status" value="1"/>
</dbReference>
<proteinExistence type="inferred from homology"/>
<comment type="similarity">
    <text evidence="1">Belongs to the bactofilin family.</text>
</comment>
<dbReference type="RefSeq" id="WP_002708846.1">
    <property type="nucleotide sequence ID" value="NZ_JH651384.1"/>
</dbReference>
<dbReference type="EMBL" id="JH651384">
    <property type="protein sequence ID" value="EIJ34928.1"/>
    <property type="molecule type" value="Genomic_DNA"/>
</dbReference>
<organism evidence="2 3">
    <name type="scientific">Thiothrix nivea (strain ATCC 35100 / DSM 5205 / JP2)</name>
    <dbReference type="NCBI Taxonomy" id="870187"/>
    <lineage>
        <taxon>Bacteria</taxon>
        <taxon>Pseudomonadati</taxon>
        <taxon>Pseudomonadota</taxon>
        <taxon>Gammaproteobacteria</taxon>
        <taxon>Thiotrichales</taxon>
        <taxon>Thiotrichaceae</taxon>
        <taxon>Thiothrix</taxon>
    </lineage>
</organism>
<dbReference type="AlphaFoldDB" id="A0A656HDH0"/>
<dbReference type="PANTHER" id="PTHR35024:SF4">
    <property type="entry name" value="POLYMER-FORMING CYTOSKELETAL PROTEIN"/>
    <property type="match status" value="1"/>
</dbReference>
<sequence>MATRNTSSASLLENDLEIVGDISFQNNLYIHGKVNGNIVAPPSSQATLYIQEDSEVSGEVRSPVVIIAGKISGDIFASRRISLKSTAQVSGNIHYVQMQIDEGAEINGSLTYLNGNNPQA</sequence>
<accession>A0A656HDH0</accession>
<evidence type="ECO:0000313" key="3">
    <source>
        <dbReference type="Proteomes" id="UP000005317"/>
    </source>
</evidence>
<evidence type="ECO:0000256" key="1">
    <source>
        <dbReference type="ARBA" id="ARBA00044755"/>
    </source>
</evidence>
<evidence type="ECO:0008006" key="4">
    <source>
        <dbReference type="Google" id="ProtNLM"/>
    </source>
</evidence>
<dbReference type="Proteomes" id="UP000005317">
    <property type="component" value="Unassembled WGS sequence"/>
</dbReference>
<gene>
    <name evidence="2" type="ORF">Thini_2374</name>
</gene>